<name>A0AAV4KMY3_9ACTN</name>
<dbReference type="InterPro" id="IPR057326">
    <property type="entry name" value="KR_dom"/>
</dbReference>
<dbReference type="CDD" id="cd05233">
    <property type="entry name" value="SDR_c"/>
    <property type="match status" value="1"/>
</dbReference>
<dbReference type="GO" id="GO:0016491">
    <property type="term" value="F:oxidoreductase activity"/>
    <property type="evidence" value="ECO:0007669"/>
    <property type="project" value="UniProtKB-KW"/>
</dbReference>
<dbReference type="GeneID" id="95454333"/>
<keyword evidence="2" id="KW-0560">Oxidoreductase</keyword>
<dbReference type="PANTHER" id="PTHR24321:SF15">
    <property type="entry name" value="OXIDOREDUCTASE UCPA"/>
    <property type="match status" value="1"/>
</dbReference>
<dbReference type="Proteomes" id="UP000326029">
    <property type="component" value="Chromosome"/>
</dbReference>
<evidence type="ECO:0000256" key="2">
    <source>
        <dbReference type="ARBA" id="ARBA00023002"/>
    </source>
</evidence>
<sequence length="254" mass="25195">MSARFADRVVLVTGAGSGLGRAVALAFAAEGAKVVAAGRTAETLEETVALIGAAGGTAAAVTADVTDAVSTRELVRRTVELFGGLDVAVNNAGIFRGGGHSAADLPLEDWKALLDVNVTGVLHALQAEVAHMRAHGGGAIVNVSSNLGAHVRVPGVSGYQVSKAAVSALTRAAALDHIGDGVRINAVSPGASESTMSLRPGETEAEREVRMKGESPLGRISSAAEVAAAVLYLASDAAGSAVGTDLVVDGGVAA</sequence>
<evidence type="ECO:0000313" key="6">
    <source>
        <dbReference type="Proteomes" id="UP000326029"/>
    </source>
</evidence>
<evidence type="ECO:0000313" key="7">
    <source>
        <dbReference type="Proteomes" id="UP000642014"/>
    </source>
</evidence>
<evidence type="ECO:0000313" key="5">
    <source>
        <dbReference type="EMBL" id="QEV32670.1"/>
    </source>
</evidence>
<evidence type="ECO:0000313" key="4">
    <source>
        <dbReference type="EMBL" id="GGR40611.1"/>
    </source>
</evidence>
<evidence type="ECO:0000256" key="1">
    <source>
        <dbReference type="ARBA" id="ARBA00006484"/>
    </source>
</evidence>
<keyword evidence="6" id="KW-1185">Reference proteome</keyword>
<gene>
    <name evidence="5" type="ORF">CP977_11185</name>
    <name evidence="4" type="ORF">GCM10010497_49600</name>
</gene>
<evidence type="ECO:0000259" key="3">
    <source>
        <dbReference type="SMART" id="SM00822"/>
    </source>
</evidence>
<reference evidence="5 6" key="2">
    <citation type="submission" date="2017-09" db="EMBL/GenBank/DDBJ databases">
        <authorList>
            <person name="Lee N."/>
            <person name="Cho B.-K."/>
        </authorList>
    </citation>
    <scope>NUCLEOTIDE SEQUENCE [LARGE SCALE GENOMIC DNA]</scope>
    <source>
        <strain evidence="5 6">ATCC 19740</strain>
    </source>
</reference>
<protein>
    <submittedName>
        <fullName evidence="4">Dehydrogenase</fullName>
    </submittedName>
    <submittedName>
        <fullName evidence="5">SDR family oxidoreductase</fullName>
    </submittedName>
</protein>
<dbReference type="EMBL" id="CP023693">
    <property type="protein sequence ID" value="QEV32670.1"/>
    <property type="molecule type" value="Genomic_DNA"/>
</dbReference>
<comment type="similarity">
    <text evidence="1">Belongs to the short-chain dehydrogenases/reductases (SDR) family.</text>
</comment>
<reference evidence="4 7" key="1">
    <citation type="journal article" date="2014" name="Int. J. Syst. Evol. Microbiol.">
        <title>Complete genome sequence of Corynebacterium casei LMG S-19264T (=DSM 44701T), isolated from a smear-ripened cheese.</title>
        <authorList>
            <consortium name="US DOE Joint Genome Institute (JGI-PGF)"/>
            <person name="Walter F."/>
            <person name="Albersmeier A."/>
            <person name="Kalinowski J."/>
            <person name="Ruckert C."/>
        </authorList>
    </citation>
    <scope>NUCLEOTIDE SEQUENCE [LARGE SCALE GENOMIC DNA]</scope>
    <source>
        <strain evidence="4 7">JCM 4205</strain>
    </source>
</reference>
<dbReference type="SUPFAM" id="SSF51735">
    <property type="entry name" value="NAD(P)-binding Rossmann-fold domains"/>
    <property type="match status" value="1"/>
</dbReference>
<dbReference type="Gene3D" id="3.40.50.720">
    <property type="entry name" value="NAD(P)-binding Rossmann-like Domain"/>
    <property type="match status" value="1"/>
</dbReference>
<dbReference type="EMBL" id="BMSJ01000010">
    <property type="protein sequence ID" value="GGR40611.1"/>
    <property type="molecule type" value="Genomic_DNA"/>
</dbReference>
<dbReference type="RefSeq" id="WP_152370024.1">
    <property type="nucleotide sequence ID" value="NZ_BMSJ01000010.1"/>
</dbReference>
<dbReference type="SMART" id="SM00822">
    <property type="entry name" value="PKS_KR"/>
    <property type="match status" value="1"/>
</dbReference>
<dbReference type="PRINTS" id="PR00081">
    <property type="entry name" value="GDHRDH"/>
</dbReference>
<proteinExistence type="inferred from homology"/>
<organism evidence="4 7">
    <name type="scientific">Streptomyces cinereoruber</name>
    <dbReference type="NCBI Taxonomy" id="67260"/>
    <lineage>
        <taxon>Bacteria</taxon>
        <taxon>Bacillati</taxon>
        <taxon>Actinomycetota</taxon>
        <taxon>Actinomycetes</taxon>
        <taxon>Kitasatosporales</taxon>
        <taxon>Streptomycetaceae</taxon>
        <taxon>Streptomyces</taxon>
    </lineage>
</organism>
<dbReference type="Proteomes" id="UP000642014">
    <property type="component" value="Unassembled WGS sequence"/>
</dbReference>
<dbReference type="PRINTS" id="PR00080">
    <property type="entry name" value="SDRFAMILY"/>
</dbReference>
<feature type="domain" description="Ketoreductase" evidence="3">
    <location>
        <begin position="8"/>
        <end position="190"/>
    </location>
</feature>
<dbReference type="AlphaFoldDB" id="A0AAV4KMY3"/>
<dbReference type="InterPro" id="IPR002347">
    <property type="entry name" value="SDR_fam"/>
</dbReference>
<dbReference type="PANTHER" id="PTHR24321">
    <property type="entry name" value="DEHYDROGENASES, SHORT CHAIN"/>
    <property type="match status" value="1"/>
</dbReference>
<dbReference type="Pfam" id="PF13561">
    <property type="entry name" value="adh_short_C2"/>
    <property type="match status" value="1"/>
</dbReference>
<reference evidence="4" key="3">
    <citation type="submission" date="2023-08" db="EMBL/GenBank/DDBJ databases">
        <authorList>
            <person name="Sun Q."/>
            <person name="Ohkuma M."/>
        </authorList>
    </citation>
    <scope>NUCLEOTIDE SEQUENCE</scope>
    <source>
        <strain evidence="4">JCM 4205</strain>
    </source>
</reference>
<accession>A0AAV4KMY3</accession>
<dbReference type="FunFam" id="3.40.50.720:FF:000084">
    <property type="entry name" value="Short-chain dehydrogenase reductase"/>
    <property type="match status" value="1"/>
</dbReference>
<dbReference type="InterPro" id="IPR036291">
    <property type="entry name" value="NAD(P)-bd_dom_sf"/>
</dbReference>